<dbReference type="Proteomes" id="UP000016927">
    <property type="component" value="Unassembled WGS sequence"/>
</dbReference>
<feature type="signal peptide" evidence="2">
    <location>
        <begin position="1"/>
        <end position="15"/>
    </location>
</feature>
<feature type="chain" id="PRO_5013084980" evidence="2">
    <location>
        <begin position="16"/>
        <end position="99"/>
    </location>
</feature>
<accession>R0M5S2</accession>
<evidence type="ECO:0000256" key="2">
    <source>
        <dbReference type="SAM" id="SignalP"/>
    </source>
</evidence>
<dbReference type="HOGENOM" id="CLU_2321022_0_0_1"/>
<evidence type="ECO:0000313" key="4">
    <source>
        <dbReference type="Proteomes" id="UP000016927"/>
    </source>
</evidence>
<proteinExistence type="predicted"/>
<evidence type="ECO:0000313" key="3">
    <source>
        <dbReference type="EMBL" id="EOB13334.1"/>
    </source>
</evidence>
<sequence>MNMILIIGLTLSCYGFDEIDVDKVNNLPTLIGLPDYMEIDKTDKNSQDDKISDNEYNLWPVILMGIAASCMVLLFSAGCLINQHYKKGKKQEKQSSSQQ</sequence>
<dbReference type="AlphaFoldDB" id="R0M5S2"/>
<keyword evidence="2" id="KW-0732">Signal</keyword>
<dbReference type="VEuPathDB" id="MicrosporidiaDB:NBO_81g0027"/>
<keyword evidence="1" id="KW-0472">Membrane</keyword>
<keyword evidence="1" id="KW-0812">Transmembrane</keyword>
<keyword evidence="1" id="KW-1133">Transmembrane helix</keyword>
<gene>
    <name evidence="3" type="ORF">NBO_81g0027</name>
</gene>
<evidence type="ECO:0000256" key="1">
    <source>
        <dbReference type="SAM" id="Phobius"/>
    </source>
</evidence>
<organism evidence="3 4">
    <name type="scientific">Nosema bombycis (strain CQ1 / CVCC 102059)</name>
    <name type="common">Microsporidian parasite</name>
    <name type="synonym">Pebrine of silkworm</name>
    <dbReference type="NCBI Taxonomy" id="578461"/>
    <lineage>
        <taxon>Eukaryota</taxon>
        <taxon>Fungi</taxon>
        <taxon>Fungi incertae sedis</taxon>
        <taxon>Microsporidia</taxon>
        <taxon>Nosematidae</taxon>
        <taxon>Nosema</taxon>
    </lineage>
</organism>
<feature type="transmembrane region" description="Helical" evidence="1">
    <location>
        <begin position="58"/>
        <end position="81"/>
    </location>
</feature>
<protein>
    <submittedName>
        <fullName evidence="3">Uncharacterized protein</fullName>
    </submittedName>
</protein>
<keyword evidence="4" id="KW-1185">Reference proteome</keyword>
<dbReference type="EMBL" id="KB908989">
    <property type="protein sequence ID" value="EOB13334.1"/>
    <property type="molecule type" value="Genomic_DNA"/>
</dbReference>
<reference evidence="3 4" key="1">
    <citation type="journal article" date="2013" name="BMC Genomics">
        <title>Comparative genomics of parasitic silkworm microsporidia reveal an association between genome expansion and host adaptation.</title>
        <authorList>
            <person name="Pan G."/>
            <person name="Xu J."/>
            <person name="Li T."/>
            <person name="Xia Q."/>
            <person name="Liu S.L."/>
            <person name="Zhang G."/>
            <person name="Li S."/>
            <person name="Li C."/>
            <person name="Liu H."/>
            <person name="Yang L."/>
            <person name="Liu T."/>
            <person name="Zhang X."/>
            <person name="Wu Z."/>
            <person name="Fan W."/>
            <person name="Dang X."/>
            <person name="Xiang H."/>
            <person name="Tao M."/>
            <person name="Li Y."/>
            <person name="Hu J."/>
            <person name="Li Z."/>
            <person name="Lin L."/>
            <person name="Luo J."/>
            <person name="Geng L."/>
            <person name="Wang L."/>
            <person name="Long M."/>
            <person name="Wan Y."/>
            <person name="He N."/>
            <person name="Zhang Z."/>
            <person name="Lu C."/>
            <person name="Keeling P.J."/>
            <person name="Wang J."/>
            <person name="Xiang Z."/>
            <person name="Zhou Z."/>
        </authorList>
    </citation>
    <scope>NUCLEOTIDE SEQUENCE [LARGE SCALE GENOMIC DNA]</scope>
    <source>
        <strain evidence="4">CQ1 / CVCC 102059</strain>
    </source>
</reference>
<name>R0M5S2_NOSB1</name>